<protein>
    <submittedName>
        <fullName evidence="8">ATP-dependent RNA helicase HelY</fullName>
    </submittedName>
</protein>
<evidence type="ECO:0000256" key="1">
    <source>
        <dbReference type="ARBA" id="ARBA00022741"/>
    </source>
</evidence>
<name>A0A543KP59_9MICO</name>
<dbReference type="OrthoDB" id="3229913at2"/>
<dbReference type="Gene3D" id="1.10.3380.30">
    <property type="match status" value="1"/>
</dbReference>
<sequence length="970" mass="106190">MSSPAERYAMSRARAAWASTPAGRFAESLGFELDDFQLEAIKAVQDGAGVLVAAPTGAGKTVVGEFAVALALETGRKAFYTTPIKALSNQKYHDLVERHGTSRVGLLTGDASINGEAPIVVMTTEVLRNMMYAASPTLQGLGFVVMDEVHYLADRFRGAVWEEVIIHLPPSVQVISLSATVSNAEEFGDWLRSVRGRGEDDEDSVAVIVAEHRPVPLWQHMMVGTRLYDLFVTEGGPAGRDGTTRVNPELLDRIAQAERSSGWSREDAGAPRGRRGSVRGRYANHGPAGPRRGGRGRDDRGPVSDRGPRGDDAVPFGERGALPGGAASRAQVIDRLDREGLLPAITFIFSRAGCDSAVQQLLARGVRLVPEEEGRRIRNLVQERTAEVDPADLGVLGYHDFVEGLARGYAAHHAGMLPLFREIVEELFTHGRLRAVFATETLALGINMPARTVVLEKLVKFNGETHAPVTPAEYTQLTGRAGRRGIDVEGHGVVLWRRGVDPMEVAGLASTRTYPLRSSFRPSSNMAVNLVAQYGRERAHELLQSSFAQFQADRSVVGLTTRVRDNLRALEGYDEAMQCDRGDFRDYGRMRHELAELEKKQARRRQAQRRADIGQALEELSVGDVIQLEGGRKGTMAVVLPTRGNRASFERSVLTSNGSLQQLTIAGFKDVPEVIGTLKVPSHFNARSPKARKDLAAAMRSTVREPLPGRAGARGQDRDAGSLGPGSGEAKVEELRRRLAAHPCHGCPDREEHARWAARWWQLRKETDDLQRRVAERTNTVAKTFERICDLLSELGYLGPDGRSVTLEGERLRRIYTELDLVVAESLRRSTWARLGPADLAAVVSALVHESRGDEIIDPRMPTVDVEEALGEMGAIWREITARKSAHQLEGDREPDAGLAWMVHRWASGRGLDEVLRDGGMSAGDFVRRCKQVVDLLGQIAQAGDPAITRTARRASDAILRGVVAADRLD</sequence>
<dbReference type="InterPro" id="IPR058621">
    <property type="entry name" value="SH3_HelY"/>
</dbReference>
<feature type="region of interest" description="Disordered" evidence="5">
    <location>
        <begin position="701"/>
        <end position="731"/>
    </location>
</feature>
<dbReference type="AlphaFoldDB" id="A0A543KP59"/>
<dbReference type="PANTHER" id="PTHR12131">
    <property type="entry name" value="ATP-DEPENDENT RNA AND DNA HELICASE"/>
    <property type="match status" value="1"/>
</dbReference>
<evidence type="ECO:0000313" key="9">
    <source>
        <dbReference type="Proteomes" id="UP000315133"/>
    </source>
</evidence>
<dbReference type="Pfam" id="PF00271">
    <property type="entry name" value="Helicase_C"/>
    <property type="match status" value="1"/>
</dbReference>
<dbReference type="Pfam" id="PF26090">
    <property type="entry name" value="SH3_HelY"/>
    <property type="match status" value="1"/>
</dbReference>
<reference evidence="8 9" key="1">
    <citation type="submission" date="2019-06" db="EMBL/GenBank/DDBJ databases">
        <title>Sequencing the genomes of 1000 actinobacteria strains.</title>
        <authorList>
            <person name="Klenk H.-P."/>
        </authorList>
    </citation>
    <scope>NUCLEOTIDE SEQUENCE [LARGE SCALE GENOMIC DNA]</scope>
    <source>
        <strain evidence="8 9">DSM 12362</strain>
    </source>
</reference>
<feature type="domain" description="Helicase C-terminal" evidence="7">
    <location>
        <begin position="328"/>
        <end position="532"/>
    </location>
</feature>
<evidence type="ECO:0000256" key="4">
    <source>
        <dbReference type="ARBA" id="ARBA00022840"/>
    </source>
</evidence>
<dbReference type="PROSITE" id="PS51194">
    <property type="entry name" value="HELICASE_CTER"/>
    <property type="match status" value="1"/>
</dbReference>
<comment type="caution">
    <text evidence="8">The sequence shown here is derived from an EMBL/GenBank/DDBJ whole genome shotgun (WGS) entry which is preliminary data.</text>
</comment>
<evidence type="ECO:0000256" key="3">
    <source>
        <dbReference type="ARBA" id="ARBA00022806"/>
    </source>
</evidence>
<proteinExistence type="predicted"/>
<dbReference type="SMART" id="SM00490">
    <property type="entry name" value="HELICc"/>
    <property type="match status" value="1"/>
</dbReference>
<dbReference type="GO" id="GO:0005524">
    <property type="term" value="F:ATP binding"/>
    <property type="evidence" value="ECO:0007669"/>
    <property type="project" value="UniProtKB-KW"/>
</dbReference>
<keyword evidence="2" id="KW-0378">Hydrolase</keyword>
<evidence type="ECO:0000313" key="8">
    <source>
        <dbReference type="EMBL" id="TQM96861.1"/>
    </source>
</evidence>
<dbReference type="PANTHER" id="PTHR12131:SF1">
    <property type="entry name" value="ATP-DEPENDENT RNA HELICASE SUPV3L1, MITOCHONDRIAL-RELATED"/>
    <property type="match status" value="1"/>
</dbReference>
<dbReference type="Proteomes" id="UP000315133">
    <property type="component" value="Unassembled WGS sequence"/>
</dbReference>
<evidence type="ECO:0000259" key="6">
    <source>
        <dbReference type="PROSITE" id="PS51192"/>
    </source>
</evidence>
<dbReference type="Pfam" id="PF00270">
    <property type="entry name" value="DEAD"/>
    <property type="match status" value="1"/>
</dbReference>
<dbReference type="EMBL" id="VFPU01000001">
    <property type="protein sequence ID" value="TQM96861.1"/>
    <property type="molecule type" value="Genomic_DNA"/>
</dbReference>
<keyword evidence="3 8" id="KW-0347">Helicase</keyword>
<dbReference type="GO" id="GO:0055087">
    <property type="term" value="C:Ski complex"/>
    <property type="evidence" value="ECO:0007669"/>
    <property type="project" value="TreeGrafter"/>
</dbReference>
<accession>A0A543KP59</accession>
<dbReference type="InterPro" id="IPR050699">
    <property type="entry name" value="RNA-DNA_Helicase"/>
</dbReference>
<dbReference type="InterPro" id="IPR014001">
    <property type="entry name" value="Helicase_ATP-bd"/>
</dbReference>
<dbReference type="RefSeq" id="WP_141818418.1">
    <property type="nucleotide sequence ID" value="NZ_BAAAIL010000004.1"/>
</dbReference>
<gene>
    <name evidence="8" type="ORF">FB476_1754</name>
</gene>
<feature type="compositionally biased region" description="Basic and acidic residues" evidence="5">
    <location>
        <begin position="295"/>
        <end position="312"/>
    </location>
</feature>
<evidence type="ECO:0000256" key="5">
    <source>
        <dbReference type="SAM" id="MobiDB-lite"/>
    </source>
</evidence>
<feature type="domain" description="Helicase ATP-binding" evidence="6">
    <location>
        <begin position="41"/>
        <end position="199"/>
    </location>
</feature>
<dbReference type="Pfam" id="PF08148">
    <property type="entry name" value="DSHCT"/>
    <property type="match status" value="1"/>
</dbReference>
<feature type="region of interest" description="Disordered" evidence="5">
    <location>
        <begin position="257"/>
        <end position="323"/>
    </location>
</feature>
<dbReference type="GO" id="GO:0004386">
    <property type="term" value="F:helicase activity"/>
    <property type="evidence" value="ECO:0007669"/>
    <property type="project" value="UniProtKB-KW"/>
</dbReference>
<dbReference type="SMART" id="SM01142">
    <property type="entry name" value="DSHCT"/>
    <property type="match status" value="1"/>
</dbReference>
<dbReference type="GO" id="GO:0003676">
    <property type="term" value="F:nucleic acid binding"/>
    <property type="evidence" value="ECO:0007669"/>
    <property type="project" value="InterPro"/>
</dbReference>
<dbReference type="InterPro" id="IPR012961">
    <property type="entry name" value="Ski2/MTR4_C"/>
</dbReference>
<keyword evidence="9" id="KW-1185">Reference proteome</keyword>
<dbReference type="SMART" id="SM00487">
    <property type="entry name" value="DEXDc"/>
    <property type="match status" value="1"/>
</dbReference>
<dbReference type="InterPro" id="IPR027417">
    <property type="entry name" value="P-loop_NTPase"/>
</dbReference>
<dbReference type="InterPro" id="IPR001650">
    <property type="entry name" value="Helicase_C-like"/>
</dbReference>
<evidence type="ECO:0000256" key="2">
    <source>
        <dbReference type="ARBA" id="ARBA00022801"/>
    </source>
</evidence>
<dbReference type="GO" id="GO:0016787">
    <property type="term" value="F:hydrolase activity"/>
    <property type="evidence" value="ECO:0007669"/>
    <property type="project" value="UniProtKB-KW"/>
</dbReference>
<dbReference type="CDD" id="cd18795">
    <property type="entry name" value="SF2_C_Ski2"/>
    <property type="match status" value="1"/>
</dbReference>
<keyword evidence="4" id="KW-0067">ATP-binding</keyword>
<dbReference type="InterPro" id="IPR011545">
    <property type="entry name" value="DEAD/DEAH_box_helicase_dom"/>
</dbReference>
<dbReference type="PROSITE" id="PS51192">
    <property type="entry name" value="HELICASE_ATP_BIND_1"/>
    <property type="match status" value="1"/>
</dbReference>
<organism evidence="8 9">
    <name type="scientific">Ornithinimicrobium humiphilum</name>
    <dbReference type="NCBI Taxonomy" id="125288"/>
    <lineage>
        <taxon>Bacteria</taxon>
        <taxon>Bacillati</taxon>
        <taxon>Actinomycetota</taxon>
        <taxon>Actinomycetes</taxon>
        <taxon>Micrococcales</taxon>
        <taxon>Ornithinimicrobiaceae</taxon>
        <taxon>Ornithinimicrobium</taxon>
    </lineage>
</organism>
<evidence type="ECO:0000259" key="7">
    <source>
        <dbReference type="PROSITE" id="PS51194"/>
    </source>
</evidence>
<keyword evidence="1" id="KW-0547">Nucleotide-binding</keyword>
<dbReference type="Gene3D" id="3.40.50.300">
    <property type="entry name" value="P-loop containing nucleotide triphosphate hydrolases"/>
    <property type="match status" value="2"/>
</dbReference>
<dbReference type="SUPFAM" id="SSF52540">
    <property type="entry name" value="P-loop containing nucleoside triphosphate hydrolases"/>
    <property type="match status" value="1"/>
</dbReference>
<dbReference type="GO" id="GO:0070478">
    <property type="term" value="P:nuclear-transcribed mRNA catabolic process, 3'-5' exonucleolytic nonsense-mediated decay"/>
    <property type="evidence" value="ECO:0007669"/>
    <property type="project" value="TreeGrafter"/>
</dbReference>